<dbReference type="InterPro" id="IPR009080">
    <property type="entry name" value="tRNAsynth_Ia_anticodon-bd"/>
</dbReference>
<evidence type="ECO:0000256" key="13">
    <source>
        <dbReference type="HAMAP-Rule" id="MF_00041"/>
    </source>
</evidence>
<dbReference type="PRINTS" id="PR00983">
    <property type="entry name" value="TRNASYNTHCYS"/>
</dbReference>
<dbReference type="EC" id="6.1.1.16" evidence="13"/>
<dbReference type="InterPro" id="IPR014729">
    <property type="entry name" value="Rossmann-like_a/b/a_fold"/>
</dbReference>
<evidence type="ECO:0000256" key="8">
    <source>
        <dbReference type="ARBA" id="ARBA00022833"/>
    </source>
</evidence>
<evidence type="ECO:0000259" key="14">
    <source>
        <dbReference type="SMART" id="SM00840"/>
    </source>
</evidence>
<evidence type="ECO:0000313" key="15">
    <source>
        <dbReference type="EMBL" id="TQE94043.1"/>
    </source>
</evidence>
<dbReference type="AlphaFoldDB" id="A0A540VD76"/>
<dbReference type="GO" id="GO:0005829">
    <property type="term" value="C:cytosol"/>
    <property type="evidence" value="ECO:0007669"/>
    <property type="project" value="TreeGrafter"/>
</dbReference>
<keyword evidence="16" id="KW-1185">Reference proteome</keyword>
<dbReference type="GO" id="GO:0006423">
    <property type="term" value="P:cysteinyl-tRNA aminoacylation"/>
    <property type="evidence" value="ECO:0007669"/>
    <property type="project" value="UniProtKB-UniRule"/>
</dbReference>
<comment type="catalytic activity">
    <reaction evidence="12 13">
        <text>tRNA(Cys) + L-cysteine + ATP = L-cysteinyl-tRNA(Cys) + AMP + diphosphate</text>
        <dbReference type="Rhea" id="RHEA:17773"/>
        <dbReference type="Rhea" id="RHEA-COMP:9661"/>
        <dbReference type="Rhea" id="RHEA-COMP:9679"/>
        <dbReference type="ChEBI" id="CHEBI:30616"/>
        <dbReference type="ChEBI" id="CHEBI:33019"/>
        <dbReference type="ChEBI" id="CHEBI:35235"/>
        <dbReference type="ChEBI" id="CHEBI:78442"/>
        <dbReference type="ChEBI" id="CHEBI:78517"/>
        <dbReference type="ChEBI" id="CHEBI:456215"/>
        <dbReference type="EC" id="6.1.1.16"/>
    </reaction>
</comment>
<keyword evidence="5 13" id="KW-0436">Ligase</keyword>
<reference evidence="15 16" key="1">
    <citation type="submission" date="2019-06" db="EMBL/GenBank/DDBJ databases">
        <title>Genome sequence of Litorilinea aerophila BAA-2444.</title>
        <authorList>
            <person name="Maclea K.S."/>
            <person name="Maurais E.G."/>
            <person name="Iannazzi L.C."/>
        </authorList>
    </citation>
    <scope>NUCLEOTIDE SEQUENCE [LARGE SCALE GENOMIC DNA]</scope>
    <source>
        <strain evidence="15 16">ATCC BAA-2444</strain>
    </source>
</reference>
<dbReference type="SUPFAM" id="SSF52374">
    <property type="entry name" value="Nucleotidylyl transferase"/>
    <property type="match status" value="1"/>
</dbReference>
<dbReference type="InterPro" id="IPR032678">
    <property type="entry name" value="tRNA-synt_1_cat_dom"/>
</dbReference>
<gene>
    <name evidence="13" type="primary">cysS</name>
    <name evidence="15" type="ORF">FKZ61_18300</name>
</gene>
<evidence type="ECO:0000256" key="5">
    <source>
        <dbReference type="ARBA" id="ARBA00022598"/>
    </source>
</evidence>
<dbReference type="SMART" id="SM00840">
    <property type="entry name" value="DALR_2"/>
    <property type="match status" value="1"/>
</dbReference>
<evidence type="ECO:0000256" key="7">
    <source>
        <dbReference type="ARBA" id="ARBA00022741"/>
    </source>
</evidence>
<name>A0A540VD76_9CHLR</name>
<proteinExistence type="inferred from homology"/>
<evidence type="ECO:0000256" key="11">
    <source>
        <dbReference type="ARBA" id="ARBA00023146"/>
    </source>
</evidence>
<feature type="binding site" evidence="13">
    <location>
        <position position="209"/>
    </location>
    <ligand>
        <name>Zn(2+)</name>
        <dbReference type="ChEBI" id="CHEBI:29105"/>
    </ligand>
</feature>
<evidence type="ECO:0000313" key="16">
    <source>
        <dbReference type="Proteomes" id="UP000317371"/>
    </source>
</evidence>
<dbReference type="InterPro" id="IPR015273">
    <property type="entry name" value="Cys-tRNA-synt_Ia_DALR"/>
</dbReference>
<keyword evidence="6 13" id="KW-0479">Metal-binding</keyword>
<dbReference type="HAMAP" id="MF_00041">
    <property type="entry name" value="Cys_tRNA_synth"/>
    <property type="match status" value="1"/>
</dbReference>
<evidence type="ECO:0000256" key="1">
    <source>
        <dbReference type="ARBA" id="ARBA00004496"/>
    </source>
</evidence>
<dbReference type="InParanoid" id="A0A540VD76"/>
<dbReference type="InterPro" id="IPR024909">
    <property type="entry name" value="Cys-tRNA/MSH_ligase"/>
</dbReference>
<evidence type="ECO:0000256" key="12">
    <source>
        <dbReference type="ARBA" id="ARBA00047398"/>
    </source>
</evidence>
<feature type="binding site" evidence="13">
    <location>
        <position position="238"/>
    </location>
    <ligand>
        <name>Zn(2+)</name>
        <dbReference type="ChEBI" id="CHEBI:29105"/>
    </ligand>
</feature>
<feature type="binding site" evidence="13">
    <location>
        <position position="29"/>
    </location>
    <ligand>
        <name>Zn(2+)</name>
        <dbReference type="ChEBI" id="CHEBI:29105"/>
    </ligand>
</feature>
<organism evidence="15 16">
    <name type="scientific">Litorilinea aerophila</name>
    <dbReference type="NCBI Taxonomy" id="1204385"/>
    <lineage>
        <taxon>Bacteria</taxon>
        <taxon>Bacillati</taxon>
        <taxon>Chloroflexota</taxon>
        <taxon>Caldilineae</taxon>
        <taxon>Caldilineales</taxon>
        <taxon>Caldilineaceae</taxon>
        <taxon>Litorilinea</taxon>
    </lineage>
</organism>
<dbReference type="Pfam" id="PF09190">
    <property type="entry name" value="DALR_2"/>
    <property type="match status" value="1"/>
</dbReference>
<evidence type="ECO:0000256" key="4">
    <source>
        <dbReference type="ARBA" id="ARBA00022490"/>
    </source>
</evidence>
<sequence>MGLRIYNTLTRTKEEFVPLEPGKVKMYVCGPTVYADAHVGHAMAAIVFDMVRRYLMYQEYDVHYVTNFTDVDDKIIRRAQETGQDPIALANHYAEKYLRHLADLNVLPADEYPRVSQEIPHIIQFIQALIDKGFAYVVDGDVYFRVTRDEDYGKLSRRSLQEALSGTRIEEDARKENVADFALWKSAKPGEPAWDSPWGPGRPGWHIECSAMCLHHLGETIDIHGGGNDLIFPHHENEIAQSESLTGKPLARYWMHNGMLQLAGEKMSKSLGNLVTIDEFLSRRSADTLRMLIFSGHYRKPVVFNEETLDSAERSLARLRGGLRPARGNKTTGPEADALREACENARVQFIEAMDDDFNTSNGLAAIFELVRAINTAREAGVSGPFYDAAQRTLRELTGVLGLTLAGGVPASTTNGVEVRPFIELLVSVRNELRAQKQWDLADKIRDGLQELDVVLEDTPEGTTWRFRDE</sequence>
<dbReference type="RefSeq" id="WP_141611610.1">
    <property type="nucleotide sequence ID" value="NZ_VIGC02000028.1"/>
</dbReference>
<feature type="domain" description="Cysteinyl-tRNA synthetase class Ia DALR" evidence="14">
    <location>
        <begin position="349"/>
        <end position="409"/>
    </location>
</feature>
<keyword evidence="7 13" id="KW-0547">Nucleotide-binding</keyword>
<comment type="subcellular location">
    <subcellularLocation>
        <location evidence="1 13">Cytoplasm</location>
    </subcellularLocation>
</comment>
<dbReference type="SUPFAM" id="SSF47323">
    <property type="entry name" value="Anticodon-binding domain of a subclass of class I aminoacyl-tRNA synthetases"/>
    <property type="match status" value="1"/>
</dbReference>
<dbReference type="EMBL" id="VIGC01000028">
    <property type="protein sequence ID" value="TQE94043.1"/>
    <property type="molecule type" value="Genomic_DNA"/>
</dbReference>
<dbReference type="GO" id="GO:0008270">
    <property type="term" value="F:zinc ion binding"/>
    <property type="evidence" value="ECO:0007669"/>
    <property type="project" value="UniProtKB-UniRule"/>
</dbReference>
<dbReference type="NCBIfam" id="TIGR00435">
    <property type="entry name" value="cysS"/>
    <property type="match status" value="1"/>
</dbReference>
<dbReference type="Pfam" id="PF01406">
    <property type="entry name" value="tRNA-synt_1e"/>
    <property type="match status" value="1"/>
</dbReference>
<comment type="similarity">
    <text evidence="2 13">Belongs to the class-I aminoacyl-tRNA synthetase family.</text>
</comment>
<dbReference type="Gene3D" id="1.20.120.1910">
    <property type="entry name" value="Cysteine-tRNA ligase, C-terminal anti-codon recognition domain"/>
    <property type="match status" value="1"/>
</dbReference>
<keyword evidence="4 13" id="KW-0963">Cytoplasm</keyword>
<dbReference type="FunFam" id="3.40.50.620:FF:000009">
    <property type="entry name" value="Cysteine--tRNA ligase"/>
    <property type="match status" value="1"/>
</dbReference>
<dbReference type="Proteomes" id="UP000317371">
    <property type="component" value="Unassembled WGS sequence"/>
</dbReference>
<dbReference type="OrthoDB" id="9815130at2"/>
<accession>A0A540VD76</accession>
<keyword evidence="11 13" id="KW-0030">Aminoacyl-tRNA synthetase</keyword>
<evidence type="ECO:0000256" key="2">
    <source>
        <dbReference type="ARBA" id="ARBA00005594"/>
    </source>
</evidence>
<dbReference type="InterPro" id="IPR015803">
    <property type="entry name" value="Cys-tRNA-ligase"/>
</dbReference>
<comment type="caution">
    <text evidence="15">The sequence shown here is derived from an EMBL/GenBank/DDBJ whole genome shotgun (WGS) entry which is preliminary data.</text>
</comment>
<feature type="binding site" evidence="13">
    <location>
        <position position="269"/>
    </location>
    <ligand>
        <name>ATP</name>
        <dbReference type="ChEBI" id="CHEBI:30616"/>
    </ligand>
</feature>
<evidence type="ECO:0000256" key="3">
    <source>
        <dbReference type="ARBA" id="ARBA00011245"/>
    </source>
</evidence>
<comment type="cofactor">
    <cofactor evidence="13">
        <name>Zn(2+)</name>
        <dbReference type="ChEBI" id="CHEBI:29105"/>
    </cofactor>
    <text evidence="13">Binds 1 zinc ion per subunit.</text>
</comment>
<dbReference type="PANTHER" id="PTHR10890">
    <property type="entry name" value="CYSTEINYL-TRNA SYNTHETASE"/>
    <property type="match status" value="1"/>
</dbReference>
<dbReference type="Pfam" id="PF23493">
    <property type="entry name" value="CysS_C"/>
    <property type="match status" value="1"/>
</dbReference>
<protein>
    <recommendedName>
        <fullName evidence="13">Cysteine--tRNA ligase</fullName>
        <ecNumber evidence="13">6.1.1.16</ecNumber>
    </recommendedName>
    <alternativeName>
        <fullName evidence="13">Cysteinyl-tRNA synthetase</fullName>
        <shortName evidence="13">CysRS</shortName>
    </alternativeName>
</protein>
<dbReference type="GO" id="GO:0005524">
    <property type="term" value="F:ATP binding"/>
    <property type="evidence" value="ECO:0007669"/>
    <property type="project" value="UniProtKB-UniRule"/>
</dbReference>
<dbReference type="InterPro" id="IPR056411">
    <property type="entry name" value="CysS_C"/>
</dbReference>
<evidence type="ECO:0000256" key="10">
    <source>
        <dbReference type="ARBA" id="ARBA00022917"/>
    </source>
</evidence>
<feature type="binding site" evidence="13">
    <location>
        <position position="234"/>
    </location>
    <ligand>
        <name>Zn(2+)</name>
        <dbReference type="ChEBI" id="CHEBI:29105"/>
    </ligand>
</feature>
<feature type="short sequence motif" description="'KMSKS' region" evidence="13">
    <location>
        <begin position="266"/>
        <end position="270"/>
    </location>
</feature>
<dbReference type="PANTHER" id="PTHR10890:SF3">
    <property type="entry name" value="CYSTEINE--TRNA LIGASE, CYTOPLASMIC"/>
    <property type="match status" value="1"/>
</dbReference>
<dbReference type="CDD" id="cd00672">
    <property type="entry name" value="CysRS_core"/>
    <property type="match status" value="1"/>
</dbReference>
<dbReference type="Gene3D" id="3.40.50.620">
    <property type="entry name" value="HUPs"/>
    <property type="match status" value="1"/>
</dbReference>
<feature type="short sequence motif" description="'HIGH' region" evidence="13">
    <location>
        <begin position="31"/>
        <end position="41"/>
    </location>
</feature>
<keyword evidence="9 13" id="KW-0067">ATP-binding</keyword>
<evidence type="ECO:0000256" key="6">
    <source>
        <dbReference type="ARBA" id="ARBA00022723"/>
    </source>
</evidence>
<comment type="subunit">
    <text evidence="3 13">Monomer.</text>
</comment>
<keyword evidence="8 13" id="KW-0862">Zinc</keyword>
<dbReference type="GO" id="GO:0004817">
    <property type="term" value="F:cysteine-tRNA ligase activity"/>
    <property type="evidence" value="ECO:0007669"/>
    <property type="project" value="UniProtKB-UniRule"/>
</dbReference>
<dbReference type="FunCoup" id="A0A540VD76">
    <property type="interactions" value="427"/>
</dbReference>
<evidence type="ECO:0000256" key="9">
    <source>
        <dbReference type="ARBA" id="ARBA00022840"/>
    </source>
</evidence>
<keyword evidence="10 13" id="KW-0648">Protein biosynthesis</keyword>